<keyword evidence="1" id="KW-0677">Repeat</keyword>
<gene>
    <name evidence="5" type="primary">LOC105051605</name>
</gene>
<evidence type="ECO:0000256" key="3">
    <source>
        <dbReference type="PROSITE-ProRule" id="PRU00023"/>
    </source>
</evidence>
<dbReference type="RefSeq" id="XP_010930437.1">
    <property type="nucleotide sequence ID" value="XM_010932135.3"/>
</dbReference>
<dbReference type="SMART" id="SM00248">
    <property type="entry name" value="ANK"/>
    <property type="match status" value="11"/>
</dbReference>
<reference evidence="5" key="1">
    <citation type="submission" date="2025-08" db="UniProtKB">
        <authorList>
            <consortium name="RefSeq"/>
        </authorList>
    </citation>
    <scope>IDENTIFICATION</scope>
</reference>
<feature type="repeat" description="ANK" evidence="3">
    <location>
        <begin position="100"/>
        <end position="132"/>
    </location>
</feature>
<dbReference type="InterPro" id="IPR002110">
    <property type="entry name" value="Ankyrin_rpt"/>
</dbReference>
<dbReference type="KEGG" id="egu:105051605"/>
<keyword evidence="2 3" id="KW-0040">ANK repeat</keyword>
<evidence type="ECO:0000256" key="1">
    <source>
        <dbReference type="ARBA" id="ARBA00022737"/>
    </source>
</evidence>
<accession>A0A6I9RQR9</accession>
<name>A0A6I9RQR9_ELAGV</name>
<dbReference type="Gene3D" id="1.25.40.20">
    <property type="entry name" value="Ankyrin repeat-containing domain"/>
    <property type="match status" value="5"/>
</dbReference>
<feature type="repeat" description="ANK" evidence="3">
    <location>
        <begin position="564"/>
        <end position="596"/>
    </location>
</feature>
<dbReference type="Proteomes" id="UP000504607">
    <property type="component" value="Chromosome 9"/>
</dbReference>
<sequence length="772" mass="83050">MTVFGHGMVVAGSGGGGGGGGSKLGRQQVWPVEYETEAASRRLVEAAERGDLRVAAECLADPMVDVNYSGAVCLKWRWAEVVLREEAPDEVRVEYEELRTDVSALFLAARSGHLPLVRKLLEAGADVNQKLFRGYAMTAAAREGRVEAVEVLLKAGASQPACEEAVVEACCHGRARLAELLMGADLVRPHVAVHALVSAAARGFVDVVDTLIQCGVDPNATDRMLLRSLKPSLHINVNCTALVAAIVSRQVAAVRRLLQAGVRTDIMVRLGAWSWDTATGEELRVGAGLAEPYSVTWCAVEYFESTGTILRLLLHHSSPTNTFHFGRTLLHHAILCANPRAVQTLLACGAECELPVKTTRKNEFQPIHMAARLGHPSILQILIHNGCDLDSRTESGETPLMLCARYKHDDCLEVLVSAGADLGLVNSSGASAASIAAANRWSIGFRRAVLDVIRSGKVPCSTDPSMFSPLIFAARFGDVEALEVLLMQPEVNIDERDENGFTPVMVAAKEGNVDAFRFLVFAGANVKLRNRAGETAITLSQSNSNSDLFEQVMLEFALEKGNAGGFYALHYAARRGDLAAVRLLTSRGCDVDMADGDGYTPLMLAAREGHGAVCELLIASGARCNVKTHRGETALSLARMNVKFGNEAEGVILDEVARVLVLEGRCVMKHTKGGKGSPHGKVLRMVGGAGVLRWGKSSCRNVVCREAEVGGSLAFRRNRKAKRDAFEAGLFRVVTTKGREVHFVCEGGKEVAELWVRGIRLVTKAAFGKGEK</sequence>
<dbReference type="SUPFAM" id="SSF48403">
    <property type="entry name" value="Ankyrin repeat"/>
    <property type="match status" value="2"/>
</dbReference>
<evidence type="ECO:0000256" key="2">
    <source>
        <dbReference type="ARBA" id="ARBA00023043"/>
    </source>
</evidence>
<feature type="repeat" description="ANK" evidence="3">
    <location>
        <begin position="597"/>
        <end position="629"/>
    </location>
</feature>
<feature type="repeat" description="ANK" evidence="3">
    <location>
        <begin position="362"/>
        <end position="394"/>
    </location>
</feature>
<dbReference type="Pfam" id="PF00023">
    <property type="entry name" value="Ank"/>
    <property type="match status" value="1"/>
</dbReference>
<feature type="repeat" description="ANK" evidence="3">
    <location>
        <begin position="499"/>
        <end position="531"/>
    </location>
</feature>
<dbReference type="InterPro" id="IPR036770">
    <property type="entry name" value="Ankyrin_rpt-contain_sf"/>
</dbReference>
<dbReference type="PANTHER" id="PTHR24123:SF139">
    <property type="entry name" value="ANKYRIN"/>
    <property type="match status" value="1"/>
</dbReference>
<dbReference type="PROSITE" id="PS50297">
    <property type="entry name" value="ANK_REP_REGION"/>
    <property type="match status" value="6"/>
</dbReference>
<keyword evidence="4" id="KW-1185">Reference proteome</keyword>
<dbReference type="InParanoid" id="A0A6I9RQR9"/>
<evidence type="ECO:0000313" key="5">
    <source>
        <dbReference type="RefSeq" id="XP_010930437.1"/>
    </source>
</evidence>
<dbReference type="OrthoDB" id="194358at2759"/>
<dbReference type="AlphaFoldDB" id="A0A6I9RQR9"/>
<dbReference type="PANTHER" id="PTHR24123">
    <property type="entry name" value="ANKYRIN REPEAT-CONTAINING"/>
    <property type="match status" value="1"/>
</dbReference>
<dbReference type="GeneID" id="105051605"/>
<evidence type="ECO:0000313" key="4">
    <source>
        <dbReference type="Proteomes" id="UP000504607"/>
    </source>
</evidence>
<feature type="repeat" description="ANK" evidence="3">
    <location>
        <begin position="395"/>
        <end position="427"/>
    </location>
</feature>
<dbReference type="InterPro" id="IPR051165">
    <property type="entry name" value="Multifunctional_ANK_Repeat"/>
</dbReference>
<proteinExistence type="predicted"/>
<protein>
    <submittedName>
        <fullName evidence="5">Ankyrin repeat domain-containing protein 17</fullName>
    </submittedName>
</protein>
<dbReference type="Pfam" id="PF12796">
    <property type="entry name" value="Ank_2"/>
    <property type="match status" value="4"/>
</dbReference>
<organism evidence="4 5">
    <name type="scientific">Elaeis guineensis var. tenera</name>
    <name type="common">Oil palm</name>
    <dbReference type="NCBI Taxonomy" id="51953"/>
    <lineage>
        <taxon>Eukaryota</taxon>
        <taxon>Viridiplantae</taxon>
        <taxon>Streptophyta</taxon>
        <taxon>Embryophyta</taxon>
        <taxon>Tracheophyta</taxon>
        <taxon>Spermatophyta</taxon>
        <taxon>Magnoliopsida</taxon>
        <taxon>Liliopsida</taxon>
        <taxon>Arecaceae</taxon>
        <taxon>Arecoideae</taxon>
        <taxon>Cocoseae</taxon>
        <taxon>Elaeidinae</taxon>
        <taxon>Elaeis</taxon>
    </lineage>
</organism>
<dbReference type="PROSITE" id="PS50088">
    <property type="entry name" value="ANK_REPEAT"/>
    <property type="match status" value="6"/>
</dbReference>